<keyword evidence="2" id="KW-1185">Reference proteome</keyword>
<proteinExistence type="predicted"/>
<dbReference type="Proteomes" id="UP000186323">
    <property type="component" value="Chromosome I"/>
</dbReference>
<organism evidence="1 2">
    <name type="scientific">Desulfovibrio piger</name>
    <dbReference type="NCBI Taxonomy" id="901"/>
    <lineage>
        <taxon>Bacteria</taxon>
        <taxon>Pseudomonadati</taxon>
        <taxon>Thermodesulfobacteriota</taxon>
        <taxon>Desulfovibrionia</taxon>
        <taxon>Desulfovibrionales</taxon>
        <taxon>Desulfovibrionaceae</taxon>
        <taxon>Desulfovibrio</taxon>
    </lineage>
</organism>
<evidence type="ECO:0000313" key="2">
    <source>
        <dbReference type="Proteomes" id="UP000186323"/>
    </source>
</evidence>
<evidence type="ECO:0008006" key="3">
    <source>
        <dbReference type="Google" id="ProtNLM"/>
    </source>
</evidence>
<evidence type="ECO:0000313" key="1">
    <source>
        <dbReference type="EMBL" id="SFV72391.1"/>
    </source>
</evidence>
<dbReference type="EMBL" id="LT630450">
    <property type="protein sequence ID" value="SFV72391.1"/>
    <property type="molecule type" value="Genomic_DNA"/>
</dbReference>
<dbReference type="InterPro" id="IPR005358">
    <property type="entry name" value="Puta_zinc/iron-chelating_dom"/>
</dbReference>
<reference evidence="2" key="1">
    <citation type="submission" date="2016-10" db="EMBL/GenBank/DDBJ databases">
        <authorList>
            <person name="Wegmann U."/>
        </authorList>
    </citation>
    <scope>NUCLEOTIDE SEQUENCE [LARGE SCALE GENOMIC DNA]</scope>
</reference>
<dbReference type="PANTHER" id="PTHR35866:SF1">
    <property type="entry name" value="YKGJ FAMILY CYSTEINE CLUSTER PROTEIN"/>
    <property type="match status" value="1"/>
</dbReference>
<accession>A0A1K1LCG9</accession>
<name>A0A1K1LCG9_9BACT</name>
<dbReference type="Pfam" id="PF03692">
    <property type="entry name" value="CxxCxxCC"/>
    <property type="match status" value="1"/>
</dbReference>
<dbReference type="PANTHER" id="PTHR35866">
    <property type="entry name" value="PUTATIVE-RELATED"/>
    <property type="match status" value="1"/>
</dbReference>
<dbReference type="RefSeq" id="WP_072332660.1">
    <property type="nucleotide sequence ID" value="NZ_CALJDE010000069.1"/>
</dbReference>
<dbReference type="AlphaFoldDB" id="A0A1K1LCG9"/>
<dbReference type="KEGG" id="dpg:DESPIGER_0503"/>
<gene>
    <name evidence="1" type="ORF">DESPIGER_0503</name>
</gene>
<protein>
    <recommendedName>
        <fullName evidence="3">YkgJ family cysteine cluster protein</fullName>
    </recommendedName>
</protein>
<dbReference type="OrthoDB" id="9810361at2"/>
<sequence length="149" mass="16413">MSQETQAFSCKMCGHCCKGKGGIVVSPSDLKRLCATLHMEAEEVIRRFGEYAGSKLKIRVGEDGYCIFFREGKGCIVHEGKPSICKAWPFFRGNIEDPVSLHLAKEFCPGIPKEISHADFAAQGRRYLQENGLLANDGSCEANALILDK</sequence>